<dbReference type="PANTHER" id="PTHR12815:SF42">
    <property type="entry name" value="BACTERIAL SURFACE ANTIGEN (D15) DOMAIN-CONTAINING PROTEIN"/>
    <property type="match status" value="1"/>
</dbReference>
<dbReference type="AlphaFoldDB" id="A0A1Y5RAN0"/>
<evidence type="ECO:0000259" key="5">
    <source>
        <dbReference type="Pfam" id="PF01103"/>
    </source>
</evidence>
<feature type="domain" description="Bacterial surface antigen (D15)" evidence="5">
    <location>
        <begin position="311"/>
        <end position="613"/>
    </location>
</feature>
<protein>
    <submittedName>
        <fullName evidence="6">Translocation and assembly module TamA</fullName>
    </submittedName>
</protein>
<gene>
    <name evidence="6" type="primary">tamA</name>
    <name evidence="6" type="ORF">PSA7680_00186</name>
</gene>
<accession>A0A1Y5RAN0</accession>
<evidence type="ECO:0000313" key="7">
    <source>
        <dbReference type="Proteomes" id="UP000193409"/>
    </source>
</evidence>
<proteinExistence type="predicted"/>
<dbReference type="PANTHER" id="PTHR12815">
    <property type="entry name" value="SORTING AND ASSEMBLY MACHINERY SAMM50 PROTEIN FAMILY MEMBER"/>
    <property type="match status" value="1"/>
</dbReference>
<dbReference type="InterPro" id="IPR000184">
    <property type="entry name" value="Bac_surfAg_D15"/>
</dbReference>
<sequence>MSDRRHLPTYTKALGRAAGVAATLAFVATAPALALDEVIVRTSGNNESLTETVRNASLSVSSLQGDTSSTQDVVAAARADYGRILGALYGQGYYAGVISIKVDGREAADIPPFSPPARVSRIVIDVQQGEQFKFSRAEVAPLAKGTELPNGFAKGEIARSGVISSAANAGIRGWRNQGHAKAELKDQSVRADNRAATLDTQIELAPGPKLTFGALTLDNRGKVRDKRVLQIAGYPEGTVYSPDEVNEVTKRLRRTGTFSTANLTEAEEIGPNDTLPMLLTVDDQLPRRFGFGAEISSSEGLSLTSYWKHRNLFGGAETLDVRGEIANIGGLEVATGGVDYFLGARLTRPAIYGPDTNGNVFASIEQNDDPGYFERKAVAGVSATRIFSDDLEGELGLGFRYSQYDDDFGEREFTHFVLPVKLEWDKRNSELEPTRDFYLRAEAEPFVGVGNESSSGAQLFSDLRGYLGFGEKKNFVLAGRLQLGSVVGPDLSETPPDYLFFSGGAGTVRGHTYQSLQIELPGDISTGGKSFVGVSLEARSYVTDSIGLVGFYDVGFIGPESYITEDYVYHSGIGVGVRYKSPIGPLRVDLGYPLEGDDENGDIKIYIGIGQAF</sequence>
<dbReference type="GO" id="GO:0019867">
    <property type="term" value="C:outer membrane"/>
    <property type="evidence" value="ECO:0007669"/>
    <property type="project" value="InterPro"/>
</dbReference>
<reference evidence="6 7" key="1">
    <citation type="submission" date="2017-03" db="EMBL/GenBank/DDBJ databases">
        <authorList>
            <person name="Afonso C.L."/>
            <person name="Miller P.J."/>
            <person name="Scott M.A."/>
            <person name="Spackman E."/>
            <person name="Goraichik I."/>
            <person name="Dimitrov K.M."/>
            <person name="Suarez D.L."/>
            <person name="Swayne D.E."/>
        </authorList>
    </citation>
    <scope>NUCLEOTIDE SEQUENCE [LARGE SCALE GENOMIC DNA]</scope>
    <source>
        <strain evidence="6 7">CECT 7680</strain>
    </source>
</reference>
<dbReference type="EMBL" id="FWFQ01000001">
    <property type="protein sequence ID" value="SLN12291.1"/>
    <property type="molecule type" value="Genomic_DNA"/>
</dbReference>
<evidence type="ECO:0000256" key="2">
    <source>
        <dbReference type="ARBA" id="ARBA00022452"/>
    </source>
</evidence>
<keyword evidence="7" id="KW-1185">Reference proteome</keyword>
<evidence type="ECO:0000313" key="6">
    <source>
        <dbReference type="EMBL" id="SLN12291.1"/>
    </source>
</evidence>
<keyword evidence="2" id="KW-1134">Transmembrane beta strand</keyword>
<dbReference type="InterPro" id="IPR039910">
    <property type="entry name" value="D15-like"/>
</dbReference>
<comment type="subcellular location">
    <subcellularLocation>
        <location evidence="1">Membrane</location>
    </subcellularLocation>
</comment>
<dbReference type="Pfam" id="PF01103">
    <property type="entry name" value="Omp85"/>
    <property type="match status" value="1"/>
</dbReference>
<organism evidence="6 7">
    <name type="scientific">Pseudoruegeria aquimaris</name>
    <dbReference type="NCBI Taxonomy" id="393663"/>
    <lineage>
        <taxon>Bacteria</taxon>
        <taxon>Pseudomonadati</taxon>
        <taxon>Pseudomonadota</taxon>
        <taxon>Alphaproteobacteria</taxon>
        <taxon>Rhodobacterales</taxon>
        <taxon>Roseobacteraceae</taxon>
        <taxon>Pseudoruegeria</taxon>
    </lineage>
</organism>
<dbReference type="Gene3D" id="2.40.160.50">
    <property type="entry name" value="membrane protein fhac: a member of the omp85/tpsb transporter family"/>
    <property type="match status" value="1"/>
</dbReference>
<name>A0A1Y5RAN0_9RHOB</name>
<evidence type="ECO:0000256" key="4">
    <source>
        <dbReference type="SAM" id="SignalP"/>
    </source>
</evidence>
<feature type="signal peptide" evidence="4">
    <location>
        <begin position="1"/>
        <end position="34"/>
    </location>
</feature>
<evidence type="ECO:0000256" key="1">
    <source>
        <dbReference type="ARBA" id="ARBA00004370"/>
    </source>
</evidence>
<dbReference type="Proteomes" id="UP000193409">
    <property type="component" value="Unassembled WGS sequence"/>
</dbReference>
<dbReference type="Gene3D" id="3.10.20.310">
    <property type="entry name" value="membrane protein fhac"/>
    <property type="match status" value="1"/>
</dbReference>
<keyword evidence="2" id="KW-0812">Transmembrane</keyword>
<keyword evidence="3" id="KW-0472">Membrane</keyword>
<dbReference type="RefSeq" id="WP_245824405.1">
    <property type="nucleotide sequence ID" value="NZ_FWFQ01000001.1"/>
</dbReference>
<evidence type="ECO:0000256" key="3">
    <source>
        <dbReference type="ARBA" id="ARBA00023136"/>
    </source>
</evidence>
<feature type="chain" id="PRO_5012825411" evidence="4">
    <location>
        <begin position="35"/>
        <end position="613"/>
    </location>
</feature>
<keyword evidence="4" id="KW-0732">Signal</keyword>